<dbReference type="Proteomes" id="UP000801492">
    <property type="component" value="Unassembled WGS sequence"/>
</dbReference>
<evidence type="ECO:0000313" key="2">
    <source>
        <dbReference type="Proteomes" id="UP000801492"/>
    </source>
</evidence>
<evidence type="ECO:0000313" key="1">
    <source>
        <dbReference type="EMBL" id="KAF2883182.1"/>
    </source>
</evidence>
<reference evidence="1" key="1">
    <citation type="submission" date="2019-08" db="EMBL/GenBank/DDBJ databases">
        <title>The genome of the North American firefly Photinus pyralis.</title>
        <authorList>
            <consortium name="Photinus pyralis genome working group"/>
            <person name="Fallon T.R."/>
            <person name="Sander Lower S.E."/>
            <person name="Weng J.-K."/>
        </authorList>
    </citation>
    <scope>NUCLEOTIDE SEQUENCE</scope>
    <source>
        <strain evidence="1">TRF0915ILg1</strain>
        <tissue evidence="1">Whole body</tissue>
    </source>
</reference>
<sequence>MKLLQCTDRNAVYVCADKKCKFYEFPEPEAKWIVVKRSFEKAYFEELKAEHAKKAAKSVDKLGPDELEQFVNDTYCKYFKNSNTEVSINESEVNNDGSINNNDGGNVIINKEKTVEPSNNCDAVEFTDQQISEILDNIFESFETKNAMLFTNQFEVSNNDENSDVDKEKKIESSNNLDSVKALSEELDQLIDNNQYYENFQSSNDESFVNEFEVSNERYINNNDDDDDGSVDINKENKVEWNNNYNLDKSGDEELYLLINGRYYETFKRSDFECDKCGTSKKYYNNNNDDGNVNVNKEKKVELDNNYNPAKSIDEELNQAINEKLPNIDVKLIESEIRNEFCNNNNNDDGNVDINKEIKVEFDDNYNPAKSTDEELNQPINEMYYEEFQSIDVKLNESEINNEYHINNYFDGNVDIKTEKKMESSNNYNPPTSADEELDQLMNDIYYYENVGNNNINFFIDESEASNNNGNGFEQ</sequence>
<dbReference type="AlphaFoldDB" id="A0A8K0G008"/>
<organism evidence="1 2">
    <name type="scientific">Ignelater luminosus</name>
    <name type="common">Cucubano</name>
    <name type="synonym">Pyrophorus luminosus</name>
    <dbReference type="NCBI Taxonomy" id="2038154"/>
    <lineage>
        <taxon>Eukaryota</taxon>
        <taxon>Metazoa</taxon>
        <taxon>Ecdysozoa</taxon>
        <taxon>Arthropoda</taxon>
        <taxon>Hexapoda</taxon>
        <taxon>Insecta</taxon>
        <taxon>Pterygota</taxon>
        <taxon>Neoptera</taxon>
        <taxon>Endopterygota</taxon>
        <taxon>Coleoptera</taxon>
        <taxon>Polyphaga</taxon>
        <taxon>Elateriformia</taxon>
        <taxon>Elateroidea</taxon>
        <taxon>Elateridae</taxon>
        <taxon>Agrypninae</taxon>
        <taxon>Pyrophorini</taxon>
        <taxon>Ignelater</taxon>
    </lineage>
</organism>
<gene>
    <name evidence="1" type="ORF">ILUMI_22999</name>
</gene>
<comment type="caution">
    <text evidence="1">The sequence shown here is derived from an EMBL/GenBank/DDBJ whole genome shotgun (WGS) entry which is preliminary data.</text>
</comment>
<accession>A0A8K0G008</accession>
<proteinExistence type="predicted"/>
<dbReference type="EMBL" id="VTPC01090547">
    <property type="protein sequence ID" value="KAF2883182.1"/>
    <property type="molecule type" value="Genomic_DNA"/>
</dbReference>
<keyword evidence="2" id="KW-1185">Reference proteome</keyword>
<protein>
    <submittedName>
        <fullName evidence="1">Uncharacterized protein</fullName>
    </submittedName>
</protein>
<name>A0A8K0G008_IGNLU</name>